<dbReference type="Proteomes" id="UP000633219">
    <property type="component" value="Unassembled WGS sequence"/>
</dbReference>
<keyword evidence="2" id="KW-0540">Nuclease</keyword>
<dbReference type="RefSeq" id="WP_201655422.1">
    <property type="nucleotide sequence ID" value="NZ_JAEQNC010000003.1"/>
</dbReference>
<dbReference type="EMBL" id="JAEQNC010000003">
    <property type="protein sequence ID" value="MBL0371861.1"/>
    <property type="molecule type" value="Genomic_DNA"/>
</dbReference>
<keyword evidence="2" id="KW-0436">Ligase</keyword>
<gene>
    <name evidence="2" type="primary">pdeM</name>
    <name evidence="2" type="ORF">JJB09_07445</name>
</gene>
<name>A0A936YP46_9HYPH</name>
<dbReference type="InterPro" id="IPR024173">
    <property type="entry name" value="Pesterase_MJ0037-like"/>
</dbReference>
<evidence type="ECO:0000259" key="1">
    <source>
        <dbReference type="Pfam" id="PF00149"/>
    </source>
</evidence>
<keyword evidence="3" id="KW-1185">Reference proteome</keyword>
<dbReference type="PANTHER" id="PTHR39323">
    <property type="entry name" value="BLR1149 PROTEIN"/>
    <property type="match status" value="1"/>
</dbReference>
<dbReference type="Gene3D" id="3.60.21.10">
    <property type="match status" value="1"/>
</dbReference>
<proteinExistence type="predicted"/>
<keyword evidence="2" id="KW-0378">Hydrolase</keyword>
<keyword evidence="2" id="KW-0255">Endonuclease</keyword>
<organism evidence="2 3">
    <name type="scientific">Rhizobium setariae</name>
    <dbReference type="NCBI Taxonomy" id="2801340"/>
    <lineage>
        <taxon>Bacteria</taxon>
        <taxon>Pseudomonadati</taxon>
        <taxon>Pseudomonadota</taxon>
        <taxon>Alphaproteobacteria</taxon>
        <taxon>Hyphomicrobiales</taxon>
        <taxon>Rhizobiaceae</taxon>
        <taxon>Rhizobium/Agrobacterium group</taxon>
        <taxon>Rhizobium</taxon>
    </lineage>
</organism>
<reference evidence="2" key="1">
    <citation type="submission" date="2021-01" db="EMBL/GenBank/DDBJ databases">
        <title>Rhizobium sp. strain KVB221 16S ribosomal RNA gene Genome sequencing and assembly.</title>
        <authorList>
            <person name="Kang M."/>
        </authorList>
    </citation>
    <scope>NUCLEOTIDE SEQUENCE</scope>
    <source>
        <strain evidence="2">KVB221</strain>
    </source>
</reference>
<evidence type="ECO:0000313" key="2">
    <source>
        <dbReference type="EMBL" id="MBL0371861.1"/>
    </source>
</evidence>
<feature type="domain" description="Calcineurin-like phosphoesterase" evidence="1">
    <location>
        <begin position="43"/>
        <end position="144"/>
    </location>
</feature>
<evidence type="ECO:0000313" key="3">
    <source>
        <dbReference type="Proteomes" id="UP000633219"/>
    </source>
</evidence>
<dbReference type="SUPFAM" id="SSF56300">
    <property type="entry name" value="Metallo-dependent phosphatases"/>
    <property type="match status" value="1"/>
</dbReference>
<accession>A0A936YP46</accession>
<dbReference type="InterPro" id="IPR004843">
    <property type="entry name" value="Calcineurin-like_PHP"/>
</dbReference>
<dbReference type="GO" id="GO:0016874">
    <property type="term" value="F:ligase activity"/>
    <property type="evidence" value="ECO:0007669"/>
    <property type="project" value="UniProtKB-KW"/>
</dbReference>
<dbReference type="NCBIfam" id="TIGR04123">
    <property type="entry name" value="P_estr_lig_assc"/>
    <property type="match status" value="1"/>
</dbReference>
<dbReference type="AlphaFoldDB" id="A0A936YP46"/>
<dbReference type="InterPro" id="IPR029052">
    <property type="entry name" value="Metallo-depent_PP-like"/>
</dbReference>
<protein>
    <submittedName>
        <fullName evidence="2">Ligase-associated DNA damage response endonuclease PdeM</fullName>
        <ecNumber evidence="2">3.1.-.-</ecNumber>
    </submittedName>
</protein>
<sequence length="241" mass="26462">MYRLATATTDNAMIPAPSCVTEINGVRIVLDPAGAMLLPQHSLLCVSDLHLEKGAAFARRGQLLPPWDTLATLRILAAVIARHDPRIVVSLGDNFHDRLGSVHMPAEFRAMINEMAHGREWIWINGNHDPDGVTDLAGTAADTLDYAGLHFRHEPLKQPQPGEIAGHLHPAATLLRRERAVRRPCFATDGRRMIMPSFGVMTGGLDINNRAFAGLFDKDRLTAHMLSQGRIHSFAHSALRG</sequence>
<dbReference type="Pfam" id="PF00149">
    <property type="entry name" value="Metallophos"/>
    <property type="match status" value="1"/>
</dbReference>
<dbReference type="InterPro" id="IPR026336">
    <property type="entry name" value="PdeM-like"/>
</dbReference>
<comment type="caution">
    <text evidence="2">The sequence shown here is derived from an EMBL/GenBank/DDBJ whole genome shotgun (WGS) entry which is preliminary data.</text>
</comment>
<dbReference type="GO" id="GO:0004519">
    <property type="term" value="F:endonuclease activity"/>
    <property type="evidence" value="ECO:0007669"/>
    <property type="project" value="UniProtKB-KW"/>
</dbReference>
<dbReference type="EC" id="3.1.-.-" evidence="2"/>
<dbReference type="PIRSF" id="PIRSF000887">
    <property type="entry name" value="Pesterase_MJ0037"/>
    <property type="match status" value="1"/>
</dbReference>
<dbReference type="GO" id="GO:0016787">
    <property type="term" value="F:hydrolase activity"/>
    <property type="evidence" value="ECO:0007669"/>
    <property type="project" value="UniProtKB-KW"/>
</dbReference>
<dbReference type="PANTHER" id="PTHR39323:SF1">
    <property type="entry name" value="BLR1149 PROTEIN"/>
    <property type="match status" value="1"/>
</dbReference>